<evidence type="ECO:0000256" key="1">
    <source>
        <dbReference type="SAM" id="Phobius"/>
    </source>
</evidence>
<dbReference type="AlphaFoldDB" id="A0A420MKA1"/>
<accession>A0A420MKA1</accession>
<sequence>MKDEFLTQIIWPTHPEHAAVFQNILRLTGDPAQAIQAVIFRFYQMLYYDWLPNFNPTREVKTIHAQEVLIPQHWRGFVVVMAIIAAHFVVTALTMVLFAQRTESSLLGNAWQAVSQVVSPDTQDIIRAVGSEGIKDKDMEVLARSTGRDKEVIALSSGVDSGRTELRVH</sequence>
<keyword evidence="1" id="KW-0812">Transmembrane</keyword>
<dbReference type="VEuPathDB" id="FungiDB:HZS61_006990"/>
<proteinExistence type="predicted"/>
<dbReference type="VEuPathDB" id="FungiDB:FOZG_14341"/>
<dbReference type="VEuPathDB" id="FungiDB:FOIG_15764"/>
<reference evidence="2 3" key="1">
    <citation type="journal article" date="2018" name="Sci. Rep.">
        <title>Characterisation of pathogen-specific regions and novel effector candidates in Fusarium oxysporum f. sp. cepae.</title>
        <authorList>
            <person name="Armitage A.D."/>
            <person name="Taylor A."/>
            <person name="Sobczyk M.K."/>
            <person name="Baxter L."/>
            <person name="Greenfield B.P."/>
            <person name="Bates H.J."/>
            <person name="Wilson F."/>
            <person name="Jackson A.C."/>
            <person name="Ott S."/>
            <person name="Harrison R.J."/>
            <person name="Clarkson J.P."/>
        </authorList>
    </citation>
    <scope>NUCLEOTIDE SEQUENCE [LARGE SCALE GENOMIC DNA]</scope>
    <source>
        <strain evidence="2 3">Fo_A13</strain>
    </source>
</reference>
<dbReference type="VEuPathDB" id="FungiDB:FOC4_g10003194"/>
<protein>
    <submittedName>
        <fullName evidence="2">Uncharacterized protein</fullName>
    </submittedName>
</protein>
<keyword evidence="1" id="KW-0472">Membrane</keyword>
<dbReference type="EMBL" id="MRCX01000188">
    <property type="protein sequence ID" value="RKK68418.1"/>
    <property type="molecule type" value="Genomic_DNA"/>
</dbReference>
<keyword evidence="1" id="KW-1133">Transmembrane helix</keyword>
<dbReference type="VEuPathDB" id="FungiDB:FOMG_16632"/>
<gene>
    <name evidence="2" type="ORF">BFJ69_g13615</name>
</gene>
<evidence type="ECO:0000313" key="2">
    <source>
        <dbReference type="EMBL" id="RKK68418.1"/>
    </source>
</evidence>
<dbReference type="VEuPathDB" id="FungiDB:FOXG_22604"/>
<comment type="caution">
    <text evidence="2">The sequence shown here is derived from an EMBL/GenBank/DDBJ whole genome shotgun (WGS) entry which is preliminary data.</text>
</comment>
<organism evidence="2 3">
    <name type="scientific">Fusarium oxysporum</name>
    <name type="common">Fusarium vascular wilt</name>
    <dbReference type="NCBI Taxonomy" id="5507"/>
    <lineage>
        <taxon>Eukaryota</taxon>
        <taxon>Fungi</taxon>
        <taxon>Dikarya</taxon>
        <taxon>Ascomycota</taxon>
        <taxon>Pezizomycotina</taxon>
        <taxon>Sordariomycetes</taxon>
        <taxon>Hypocreomycetidae</taxon>
        <taxon>Hypocreales</taxon>
        <taxon>Nectriaceae</taxon>
        <taxon>Fusarium</taxon>
        <taxon>Fusarium oxysporum species complex</taxon>
    </lineage>
</organism>
<dbReference type="Proteomes" id="UP000285084">
    <property type="component" value="Unassembled WGS sequence"/>
</dbReference>
<name>A0A420MKA1_FUSOX</name>
<feature type="transmembrane region" description="Helical" evidence="1">
    <location>
        <begin position="77"/>
        <end position="99"/>
    </location>
</feature>
<evidence type="ECO:0000313" key="3">
    <source>
        <dbReference type="Proteomes" id="UP000285084"/>
    </source>
</evidence>
<dbReference type="VEuPathDB" id="FungiDB:FOC1_g10002130"/>